<dbReference type="EC" id="2.3.1.51" evidence="7"/>
<name>A0A9J6P293_9CLOT</name>
<dbReference type="InterPro" id="IPR004552">
    <property type="entry name" value="AGP_acyltrans"/>
</dbReference>
<evidence type="ECO:0000256" key="7">
    <source>
        <dbReference type="RuleBase" id="RU361267"/>
    </source>
</evidence>
<evidence type="ECO:0000256" key="3">
    <source>
        <dbReference type="ARBA" id="ARBA00022516"/>
    </source>
</evidence>
<evidence type="ECO:0000256" key="1">
    <source>
        <dbReference type="ARBA" id="ARBA00005189"/>
    </source>
</evidence>
<dbReference type="GO" id="GO:0003841">
    <property type="term" value="F:1-acylglycerol-3-phosphate O-acyltransferase activity"/>
    <property type="evidence" value="ECO:0007669"/>
    <property type="project" value="UniProtKB-UniRule"/>
</dbReference>
<evidence type="ECO:0000256" key="4">
    <source>
        <dbReference type="ARBA" id="ARBA00022679"/>
    </source>
</evidence>
<gene>
    <name evidence="10" type="ORF">KDK92_11240</name>
</gene>
<dbReference type="AlphaFoldDB" id="A0A9J6P293"/>
<dbReference type="GO" id="GO:0006654">
    <property type="term" value="P:phosphatidic acid biosynthetic process"/>
    <property type="evidence" value="ECO:0007669"/>
    <property type="project" value="TreeGrafter"/>
</dbReference>
<dbReference type="PANTHER" id="PTHR10434">
    <property type="entry name" value="1-ACYL-SN-GLYCEROL-3-PHOSPHATE ACYLTRANSFERASE"/>
    <property type="match status" value="1"/>
</dbReference>
<keyword evidence="7" id="KW-1208">Phospholipid metabolism</keyword>
<comment type="caution">
    <text evidence="10">The sequence shown here is derived from an EMBL/GenBank/DDBJ whole genome shotgun (WGS) entry which is preliminary data.</text>
</comment>
<dbReference type="NCBIfam" id="TIGR00530">
    <property type="entry name" value="AGP_acyltrn"/>
    <property type="match status" value="1"/>
</dbReference>
<dbReference type="SUPFAM" id="SSF69593">
    <property type="entry name" value="Glycerol-3-phosphate (1)-acyltransferase"/>
    <property type="match status" value="1"/>
</dbReference>
<comment type="domain">
    <text evidence="7">The HXXXXD motif is essential for acyltransferase activity and may constitute the binding site for the phosphate moiety of the glycerol-3-phosphate.</text>
</comment>
<accession>A0A9J6P293</accession>
<dbReference type="Proteomes" id="UP001056429">
    <property type="component" value="Unassembled WGS sequence"/>
</dbReference>
<evidence type="ECO:0000313" key="11">
    <source>
        <dbReference type="Proteomes" id="UP001056429"/>
    </source>
</evidence>
<evidence type="ECO:0000256" key="8">
    <source>
        <dbReference type="SAM" id="Phobius"/>
    </source>
</evidence>
<dbReference type="CDD" id="cd07989">
    <property type="entry name" value="LPLAT_AGPAT-like"/>
    <property type="match status" value="1"/>
</dbReference>
<evidence type="ECO:0000259" key="9">
    <source>
        <dbReference type="SMART" id="SM00563"/>
    </source>
</evidence>
<reference evidence="10" key="1">
    <citation type="journal article" date="2021" name="mSystems">
        <title>Bacteria and Archaea Synergistically Convert Glycine Betaine to Biogenic Methane in the Formosa Cold Seep of the South China Sea.</title>
        <authorList>
            <person name="Li L."/>
            <person name="Zhang W."/>
            <person name="Zhang S."/>
            <person name="Song L."/>
            <person name="Sun Q."/>
            <person name="Zhang H."/>
            <person name="Xiang H."/>
            <person name="Dong X."/>
        </authorList>
    </citation>
    <scope>NUCLEOTIDE SEQUENCE</scope>
    <source>
        <strain evidence="10">ZWT</strain>
    </source>
</reference>
<dbReference type="PANTHER" id="PTHR10434:SF64">
    <property type="entry name" value="1-ACYL-SN-GLYCEROL-3-PHOSPHATE ACYLTRANSFERASE-RELATED"/>
    <property type="match status" value="1"/>
</dbReference>
<proteinExistence type="inferred from homology"/>
<sequence>MRKVAFYFFVVINLIRSIFYLIWAKIYEKIGKEDKLNAIVERFVLKVTANISKGIRLNYEVVGEENIPDEACLFVSNHQSYFDVLAITHAVGKSVGFVAKEELKKIIYFRYWLVKGHCVFINRKNPRQGLKAINEAANKIKNGQSMVIFPEGTRSKGTEVAPFKKGSMKIAIKAGAKIVPVSVEGTYKAYEKTKGFNRVDAKIIFNEPIDTKELSKEELVDIHEKIRKNIAESIAV</sequence>
<keyword evidence="8" id="KW-1133">Transmembrane helix</keyword>
<reference evidence="10" key="2">
    <citation type="submission" date="2021-04" db="EMBL/GenBank/DDBJ databases">
        <authorList>
            <person name="Dong X."/>
        </authorList>
    </citation>
    <scope>NUCLEOTIDE SEQUENCE</scope>
    <source>
        <strain evidence="10">ZWT</strain>
    </source>
</reference>
<dbReference type="EMBL" id="JAGSOJ010000002">
    <property type="protein sequence ID" value="MCM1990310.1"/>
    <property type="molecule type" value="Genomic_DNA"/>
</dbReference>
<dbReference type="RefSeq" id="WP_250859347.1">
    <property type="nucleotide sequence ID" value="NZ_JAGSOJ010000002.1"/>
</dbReference>
<keyword evidence="3 7" id="KW-0444">Lipid biosynthesis</keyword>
<keyword evidence="6 7" id="KW-0012">Acyltransferase</keyword>
<keyword evidence="4 7" id="KW-0808">Transferase</keyword>
<dbReference type="Pfam" id="PF01553">
    <property type="entry name" value="Acyltransferase"/>
    <property type="match status" value="1"/>
</dbReference>
<comment type="pathway">
    <text evidence="1">Lipid metabolism.</text>
</comment>
<keyword evidence="5 7" id="KW-0443">Lipid metabolism</keyword>
<dbReference type="SMART" id="SM00563">
    <property type="entry name" value="PlsC"/>
    <property type="match status" value="1"/>
</dbReference>
<feature type="domain" description="Phospholipid/glycerol acyltransferase" evidence="9">
    <location>
        <begin position="72"/>
        <end position="186"/>
    </location>
</feature>
<keyword evidence="11" id="KW-1185">Reference proteome</keyword>
<comment type="similarity">
    <text evidence="2 7">Belongs to the 1-acyl-sn-glycerol-3-phosphate acyltransferase family.</text>
</comment>
<keyword evidence="8" id="KW-0812">Transmembrane</keyword>
<dbReference type="GO" id="GO:0016020">
    <property type="term" value="C:membrane"/>
    <property type="evidence" value="ECO:0007669"/>
    <property type="project" value="InterPro"/>
</dbReference>
<evidence type="ECO:0000256" key="5">
    <source>
        <dbReference type="ARBA" id="ARBA00023098"/>
    </source>
</evidence>
<evidence type="ECO:0000256" key="2">
    <source>
        <dbReference type="ARBA" id="ARBA00008655"/>
    </source>
</evidence>
<organism evidence="10 11">
    <name type="scientific">Oceanirhabdus seepicola</name>
    <dbReference type="NCBI Taxonomy" id="2828781"/>
    <lineage>
        <taxon>Bacteria</taxon>
        <taxon>Bacillati</taxon>
        <taxon>Bacillota</taxon>
        <taxon>Clostridia</taxon>
        <taxon>Eubacteriales</taxon>
        <taxon>Clostridiaceae</taxon>
        <taxon>Oceanirhabdus</taxon>
    </lineage>
</organism>
<feature type="transmembrane region" description="Helical" evidence="8">
    <location>
        <begin position="6"/>
        <end position="23"/>
    </location>
</feature>
<keyword evidence="8" id="KW-0472">Membrane</keyword>
<protein>
    <recommendedName>
        <fullName evidence="7">1-acyl-sn-glycerol-3-phosphate acyltransferase</fullName>
        <ecNumber evidence="7">2.3.1.51</ecNumber>
    </recommendedName>
</protein>
<evidence type="ECO:0000256" key="6">
    <source>
        <dbReference type="ARBA" id="ARBA00023315"/>
    </source>
</evidence>
<comment type="catalytic activity">
    <reaction evidence="7">
        <text>a 1-acyl-sn-glycero-3-phosphate + an acyl-CoA = a 1,2-diacyl-sn-glycero-3-phosphate + CoA</text>
        <dbReference type="Rhea" id="RHEA:19709"/>
        <dbReference type="ChEBI" id="CHEBI:57287"/>
        <dbReference type="ChEBI" id="CHEBI:57970"/>
        <dbReference type="ChEBI" id="CHEBI:58342"/>
        <dbReference type="ChEBI" id="CHEBI:58608"/>
        <dbReference type="EC" id="2.3.1.51"/>
    </reaction>
</comment>
<dbReference type="InterPro" id="IPR002123">
    <property type="entry name" value="Plipid/glycerol_acylTrfase"/>
</dbReference>
<evidence type="ECO:0000313" key="10">
    <source>
        <dbReference type="EMBL" id="MCM1990310.1"/>
    </source>
</evidence>
<keyword evidence="7" id="KW-0594">Phospholipid biosynthesis</keyword>